<evidence type="ECO:0000256" key="7">
    <source>
        <dbReference type="ARBA" id="ARBA00047968"/>
    </source>
</evidence>
<dbReference type="EC" id="2.7.7.59" evidence="8"/>
<proteinExistence type="inferred from homology"/>
<dbReference type="CDD" id="cd05401">
    <property type="entry name" value="NT_GlnE_GlnD_like"/>
    <property type="match status" value="1"/>
</dbReference>
<protein>
    <recommendedName>
        <fullName evidence="8">Bifunctional uridylyltransferase/uridylyl-removing enzyme</fullName>
        <shortName evidence="8">UTase/UR</shortName>
    </recommendedName>
    <alternativeName>
        <fullName evidence="8">Bifunctional [protein-PII] modification enzyme</fullName>
    </alternativeName>
    <alternativeName>
        <fullName evidence="8">Bifunctional nitrogen sensor protein</fullName>
    </alternativeName>
    <domain>
        <recommendedName>
            <fullName evidence="8">[Protein-PII] uridylyltransferase</fullName>
            <shortName evidence="8">PII uridylyltransferase</shortName>
            <shortName evidence="8">UTase</shortName>
            <ecNumber evidence="8">2.7.7.59</ecNumber>
        </recommendedName>
    </domain>
    <domain>
        <recommendedName>
            <fullName evidence="8">[Protein-PII]-UMP uridylyl-removing enzyme</fullName>
            <shortName evidence="8">UR</shortName>
            <ecNumber evidence="8">3.1.4.-</ecNumber>
        </recommendedName>
    </domain>
</protein>
<dbReference type="Proteomes" id="UP000037088">
    <property type="component" value="Unassembled WGS sequence"/>
</dbReference>
<dbReference type="SUPFAM" id="SSF81593">
    <property type="entry name" value="Nucleotidyltransferase substrate binding subunit/domain"/>
    <property type="match status" value="1"/>
</dbReference>
<dbReference type="PATRIC" id="fig|1560201.3.peg.3472"/>
<dbReference type="PROSITE" id="PS51831">
    <property type="entry name" value="HD"/>
    <property type="match status" value="1"/>
</dbReference>
<organism evidence="11 12">
    <name type="scientific">Winslowiella iniecta</name>
    <dbReference type="NCBI Taxonomy" id="1560201"/>
    <lineage>
        <taxon>Bacteria</taxon>
        <taxon>Pseudomonadati</taxon>
        <taxon>Pseudomonadota</taxon>
        <taxon>Gammaproteobacteria</taxon>
        <taxon>Enterobacterales</taxon>
        <taxon>Erwiniaceae</taxon>
        <taxon>Winslowiella</taxon>
    </lineage>
</organism>
<evidence type="ECO:0000256" key="5">
    <source>
        <dbReference type="ARBA" id="ARBA00022842"/>
    </source>
</evidence>
<keyword evidence="12" id="KW-1185">Reference proteome</keyword>
<dbReference type="PIRSF" id="PIRSF006288">
    <property type="entry name" value="PII_uridyltransf"/>
    <property type="match status" value="1"/>
</dbReference>
<comment type="catalytic activity">
    <reaction evidence="8">
        <text>[protein-PII]-L-tyrosine + UTP = [protein-PII]-uridylyl-L-tyrosine + diphosphate</text>
        <dbReference type="Rhea" id="RHEA:13673"/>
        <dbReference type="Rhea" id="RHEA-COMP:12147"/>
        <dbReference type="Rhea" id="RHEA-COMP:12148"/>
        <dbReference type="ChEBI" id="CHEBI:33019"/>
        <dbReference type="ChEBI" id="CHEBI:46398"/>
        <dbReference type="ChEBI" id="CHEBI:46858"/>
        <dbReference type="ChEBI" id="CHEBI:90602"/>
        <dbReference type="EC" id="2.7.7.59"/>
    </reaction>
</comment>
<dbReference type="InterPro" id="IPR013546">
    <property type="entry name" value="PII_UdlTrfase/GS_AdlTrfase"/>
</dbReference>
<dbReference type="PANTHER" id="PTHR47320">
    <property type="entry name" value="BIFUNCTIONAL URIDYLYLTRANSFERASE/URIDYLYL-REMOVING ENZYME"/>
    <property type="match status" value="1"/>
</dbReference>
<sequence>MSNSVTEKVNIGLSDSPAWWDDKQLTRETLRQHLDAFQQQLADAFDAGENAEALIDARTLFIDRLLRRLWRFYGFEAMSDIALVAVGGYGRGELHPLSDIDVLILSRKPLSEQAAQRTGELLTLMWDLKLEVGHSVRTLEECLLEGLSDLTVATNLIESRMLIGDVALFLELQKNVFSDGFWPSSCFFAAKLEEQKERHKRYHGTSYNLEPDIKSSPGGLRDIHTLLWVARRHFGATSLDEMVGFGFLTEAERNELNECQSLLWRMRFALHLSLPRYDNRLLFDRQLNVAQRLNYQGEGNEPVERMMKDFYRVTRRISELNQMLLQLFDEAILALGPDEKPRAIDDDFQLRGTLIDLRDETLFERQPEAIMRMFYTMVRNQNISGIYSTTLRQLRHARRNLKEPLCTIPEARQLFLAILRHPGAVSRALLPMHRHSVLWAYMPQWGNIVGQMQFDLFHAYTVDEHTIRVLQKLESFADESTRPRHPLCVELWPRLPQLELLLMAALFHDIAKGRGGDHSILGAQDALEFAEMHGLNSRETQLVAWLVRHHLLMSVTAQRRDIQDPGVIQQFAEVMQNENRLRYLVCLTVADICATNENLWNSWKQSLLRELFFATEKQLRRGMENSPDLRERVRHHRLQALALLRMDNIDEEALHQIWGRCRADYFLRHTPNQLAWHARHLMNHDLKQPLVLVSPQATRGGTEIFIWSPDRPYLFAAVAGELDRRNLSVHDAQIFTSRDGMAMDTFIVLEPDGSPLSPDRHLMISQALEQAITQTRWVPPRTRRQAARLKHFNVETAVNFLPTHTDRRTYLELVALDQPGLLARVGEVFSDLGVSLHGARISTIGERVEDLFILANSDRRALDAELRDVLQQRLTEALNPNDKV</sequence>
<dbReference type="PROSITE" id="PS51671">
    <property type="entry name" value="ACT"/>
    <property type="match status" value="2"/>
</dbReference>
<evidence type="ECO:0000256" key="1">
    <source>
        <dbReference type="ARBA" id="ARBA00022679"/>
    </source>
</evidence>
<dbReference type="GO" id="GO:0008081">
    <property type="term" value="F:phosphoric diester hydrolase activity"/>
    <property type="evidence" value="ECO:0007669"/>
    <property type="project" value="UniProtKB-UniRule"/>
</dbReference>
<feature type="domain" description="HD" evidence="10">
    <location>
        <begin position="462"/>
        <end position="584"/>
    </location>
</feature>
<comment type="caution">
    <text evidence="11">The sequence shown here is derived from an EMBL/GenBank/DDBJ whole genome shotgun (WGS) entry which is preliminary data.</text>
</comment>
<dbReference type="InterPro" id="IPR010043">
    <property type="entry name" value="UTase/UR"/>
</dbReference>
<comment type="catalytic activity">
    <reaction evidence="8">
        <text>[protein-PII]-uridylyl-L-tyrosine + H2O = [protein-PII]-L-tyrosine + UMP + H(+)</text>
        <dbReference type="Rhea" id="RHEA:48600"/>
        <dbReference type="Rhea" id="RHEA-COMP:12147"/>
        <dbReference type="Rhea" id="RHEA-COMP:12148"/>
        <dbReference type="ChEBI" id="CHEBI:15377"/>
        <dbReference type="ChEBI" id="CHEBI:15378"/>
        <dbReference type="ChEBI" id="CHEBI:46858"/>
        <dbReference type="ChEBI" id="CHEBI:57865"/>
        <dbReference type="ChEBI" id="CHEBI:90602"/>
    </reaction>
</comment>
<dbReference type="InterPro" id="IPR045865">
    <property type="entry name" value="ACT-like_dom_sf"/>
</dbReference>
<evidence type="ECO:0000313" key="11">
    <source>
        <dbReference type="EMBL" id="KOC88473.1"/>
    </source>
</evidence>
<dbReference type="CDD" id="cd00077">
    <property type="entry name" value="HDc"/>
    <property type="match status" value="1"/>
</dbReference>
<dbReference type="GO" id="GO:0008893">
    <property type="term" value="F:guanosine-3',5'-bis(diphosphate) 3'-diphosphatase activity"/>
    <property type="evidence" value="ECO:0007669"/>
    <property type="project" value="UniProtKB-EC"/>
</dbReference>
<comment type="domain">
    <text evidence="8">Has four distinct domains: an N-terminal nucleotidyltransferase (NT) domain responsible for UTase activity, a central HD domain that encodes UR activity, and two C-terminal ACT domains that seem to have a role in glutamine sensing.</text>
</comment>
<dbReference type="GO" id="GO:0008773">
    <property type="term" value="F:[protein-PII] uridylyltransferase activity"/>
    <property type="evidence" value="ECO:0007669"/>
    <property type="project" value="UniProtKB-UniRule"/>
</dbReference>
<comment type="cofactor">
    <cofactor evidence="8">
        <name>Mg(2+)</name>
        <dbReference type="ChEBI" id="CHEBI:18420"/>
    </cofactor>
</comment>
<dbReference type="Pfam" id="PF01842">
    <property type="entry name" value="ACT"/>
    <property type="match status" value="2"/>
</dbReference>
<dbReference type="InterPro" id="IPR043519">
    <property type="entry name" value="NT_sf"/>
</dbReference>
<dbReference type="AlphaFoldDB" id="A0A0L7SZD0"/>
<dbReference type="SUPFAM" id="SSF55021">
    <property type="entry name" value="ACT-like"/>
    <property type="match status" value="2"/>
</dbReference>
<dbReference type="GO" id="GO:0006808">
    <property type="term" value="P:regulation of nitrogen utilization"/>
    <property type="evidence" value="ECO:0007669"/>
    <property type="project" value="UniProtKB-UniRule"/>
</dbReference>
<dbReference type="NCBIfam" id="TIGR01693">
    <property type="entry name" value="UTase_glnD"/>
    <property type="match status" value="1"/>
</dbReference>
<dbReference type="InterPro" id="IPR003607">
    <property type="entry name" value="HD/PDEase_dom"/>
</dbReference>
<dbReference type="EMBL" id="JRXE01000024">
    <property type="protein sequence ID" value="KOC88473.1"/>
    <property type="molecule type" value="Genomic_DNA"/>
</dbReference>
<reference evidence="11 12" key="1">
    <citation type="journal article" date="2015" name="Int. J. Syst. Evol. Microbiol.">
        <title>Erwinia iniecta sp. nov., isolated from Russian wheat aphids (Diuraphis noxia).</title>
        <authorList>
            <person name="Campillo T."/>
            <person name="Luna E."/>
            <person name="Portier P."/>
            <person name="Fischer-Le Saux M."/>
            <person name="Lapitan N."/>
            <person name="Tisserat N.A."/>
            <person name="Leach J.E."/>
        </authorList>
    </citation>
    <scope>NUCLEOTIDE SEQUENCE [LARGE SCALE GENOMIC DNA]</scope>
    <source>
        <strain evidence="11 12">B120</strain>
    </source>
</reference>
<dbReference type="CDD" id="cd04900">
    <property type="entry name" value="ACT_UUR-like_1"/>
    <property type="match status" value="1"/>
</dbReference>
<comment type="similarity">
    <text evidence="8">Belongs to the GlnD family.</text>
</comment>
<keyword evidence="5 8" id="KW-0460">Magnesium</keyword>
<feature type="region of interest" description="Uridylyl-removing" evidence="8">
    <location>
        <begin position="344"/>
        <end position="702"/>
    </location>
</feature>
<dbReference type="SUPFAM" id="SSF81301">
    <property type="entry name" value="Nucleotidyltransferase"/>
    <property type="match status" value="1"/>
</dbReference>
<keyword evidence="6 8" id="KW-0511">Multifunctional enzyme</keyword>
<keyword evidence="1 8" id="KW-0808">Transferase</keyword>
<evidence type="ECO:0000256" key="6">
    <source>
        <dbReference type="ARBA" id="ARBA00023268"/>
    </source>
</evidence>
<comment type="function">
    <text evidence="8">Modifies, by uridylylation and deuridylylation, the PII regulatory proteins (GlnB and homologs), in response to the nitrogen status of the cell that GlnD senses through the glutamine level. Under low glutamine levels, catalyzes the conversion of the PII proteins and UTP to PII-UMP and PPi, while under higher glutamine levels, GlnD hydrolyzes PII-UMP to PII and UMP (deuridylylation). Thus, controls uridylylation state and activity of the PII proteins, and plays an important role in the regulation of nitrogen metabolism.</text>
</comment>
<dbReference type="InterPro" id="IPR002934">
    <property type="entry name" value="Polymerase_NTP_transf_dom"/>
</dbReference>
<dbReference type="PANTHER" id="PTHR47320:SF1">
    <property type="entry name" value="BIFUNCTIONAL URIDYLYLTRANSFERASE_URIDYLYL-REMOVING ENZYME"/>
    <property type="match status" value="1"/>
</dbReference>
<evidence type="ECO:0000259" key="9">
    <source>
        <dbReference type="PROSITE" id="PS51671"/>
    </source>
</evidence>
<feature type="domain" description="ACT" evidence="9">
    <location>
        <begin position="810"/>
        <end position="884"/>
    </location>
</feature>
<dbReference type="HAMAP" id="MF_00277">
    <property type="entry name" value="PII_uridylyl_transf"/>
    <property type="match status" value="1"/>
</dbReference>
<dbReference type="Gene3D" id="1.10.3210.10">
    <property type="entry name" value="Hypothetical protein af1432"/>
    <property type="match status" value="1"/>
</dbReference>
<keyword evidence="2 8" id="KW-0548">Nucleotidyltransferase</keyword>
<name>A0A0L7SZD0_9GAMM</name>
<keyword evidence="4 8" id="KW-0378">Hydrolase</keyword>
<feature type="domain" description="ACT" evidence="9">
    <location>
        <begin position="703"/>
        <end position="783"/>
    </location>
</feature>
<dbReference type="SUPFAM" id="SSF109604">
    <property type="entry name" value="HD-domain/PDEase-like"/>
    <property type="match status" value="1"/>
</dbReference>
<dbReference type="InterPro" id="IPR006674">
    <property type="entry name" value="HD_domain"/>
</dbReference>
<evidence type="ECO:0000259" key="10">
    <source>
        <dbReference type="PROSITE" id="PS51831"/>
    </source>
</evidence>
<dbReference type="NCBIfam" id="NF002487">
    <property type="entry name" value="PRK01759.1"/>
    <property type="match status" value="1"/>
</dbReference>
<dbReference type="Pfam" id="PF01966">
    <property type="entry name" value="HD"/>
    <property type="match status" value="1"/>
</dbReference>
<dbReference type="FunFam" id="1.10.3210.10:FF:000005">
    <property type="entry name" value="Bifunctional uridylyltransferase/uridylyl-removing enzyme"/>
    <property type="match status" value="1"/>
</dbReference>
<evidence type="ECO:0000256" key="8">
    <source>
        <dbReference type="HAMAP-Rule" id="MF_00277"/>
    </source>
</evidence>
<evidence type="ECO:0000313" key="12">
    <source>
        <dbReference type="Proteomes" id="UP000037088"/>
    </source>
</evidence>
<dbReference type="EC" id="3.1.4.-" evidence="8"/>
<accession>A0A0L7SZD0</accession>
<keyword evidence="3" id="KW-0677">Repeat</keyword>
<dbReference type="NCBIfam" id="NF003448">
    <property type="entry name" value="PRK05007.1"/>
    <property type="match status" value="1"/>
</dbReference>
<dbReference type="Pfam" id="PF08335">
    <property type="entry name" value="GlnD_UR_UTase"/>
    <property type="match status" value="1"/>
</dbReference>
<comment type="catalytic activity">
    <reaction evidence="7">
        <text>guanosine 3',5'-bis(diphosphate) + H2O = GDP + diphosphate + H(+)</text>
        <dbReference type="Rhea" id="RHEA:14253"/>
        <dbReference type="ChEBI" id="CHEBI:15377"/>
        <dbReference type="ChEBI" id="CHEBI:15378"/>
        <dbReference type="ChEBI" id="CHEBI:33019"/>
        <dbReference type="ChEBI" id="CHEBI:58189"/>
        <dbReference type="ChEBI" id="CHEBI:77828"/>
        <dbReference type="EC" id="3.1.7.2"/>
    </reaction>
</comment>
<gene>
    <name evidence="8" type="primary">glnD</name>
    <name evidence="11" type="ORF">NG42_16395</name>
</gene>
<feature type="region of interest" description="Uridylyltransferase" evidence="8">
    <location>
        <begin position="1"/>
        <end position="343"/>
    </location>
</feature>
<dbReference type="InterPro" id="IPR002912">
    <property type="entry name" value="ACT_dom"/>
</dbReference>
<dbReference type="RefSeq" id="WP_052900909.1">
    <property type="nucleotide sequence ID" value="NZ_JRXE01000024.1"/>
</dbReference>
<dbReference type="SMART" id="SM00471">
    <property type="entry name" value="HDc"/>
    <property type="match status" value="1"/>
</dbReference>
<evidence type="ECO:0000256" key="4">
    <source>
        <dbReference type="ARBA" id="ARBA00022801"/>
    </source>
</evidence>
<evidence type="ECO:0000256" key="2">
    <source>
        <dbReference type="ARBA" id="ARBA00022695"/>
    </source>
</evidence>
<comment type="activity regulation">
    <text evidence="8">Uridylyltransferase (UTase) activity is inhibited by glutamine, while glutamine activates uridylyl-removing (UR) activity.</text>
</comment>
<evidence type="ECO:0000256" key="3">
    <source>
        <dbReference type="ARBA" id="ARBA00022737"/>
    </source>
</evidence>
<dbReference type="Pfam" id="PF01909">
    <property type="entry name" value="NTP_transf_2"/>
    <property type="match status" value="1"/>
</dbReference>
<dbReference type="CDD" id="cd04899">
    <property type="entry name" value="ACT_ACR-UUR-like_2"/>
    <property type="match status" value="1"/>
</dbReference>